<dbReference type="InterPro" id="IPR051685">
    <property type="entry name" value="Ycf3/AcsC/BcsC/TPR_MFPF"/>
</dbReference>
<feature type="repeat" description="TPR" evidence="3">
    <location>
        <begin position="143"/>
        <end position="176"/>
    </location>
</feature>
<dbReference type="Gene3D" id="1.25.40.10">
    <property type="entry name" value="Tetratricopeptide repeat domain"/>
    <property type="match status" value="2"/>
</dbReference>
<feature type="repeat" description="TPR" evidence="3">
    <location>
        <begin position="177"/>
        <end position="210"/>
    </location>
</feature>
<sequence length="222" mass="25332">MSRLREVLDAKITVNLDAEIDRHKALISLVLITLLIFFVGYGFLRYLSGAQDSYYKERVEELRLKLQFHPDDRISALELALNLYLSGNEGKGINLAQKIYKEQPDDPNAMFYLGVMLSDKGAYAESTKLLEKLSYKFSGFEPARVNYFLGINYLQLKNYKAAERRLQKSVSIDGSYPVAYYNLGLAREKLGKVQQALDAYHKALKLNGNYPEAKEAIDRLTN</sequence>
<evidence type="ECO:0000313" key="6">
    <source>
        <dbReference type="Proteomes" id="UP000037175"/>
    </source>
</evidence>
<dbReference type="InterPro" id="IPR011990">
    <property type="entry name" value="TPR-like_helical_dom_sf"/>
</dbReference>
<dbReference type="PROSITE" id="PS50005">
    <property type="entry name" value="TPR"/>
    <property type="match status" value="2"/>
</dbReference>
<organism evidence="5 6">
    <name type="scientific">Thermincola ferriacetica</name>
    <dbReference type="NCBI Taxonomy" id="281456"/>
    <lineage>
        <taxon>Bacteria</taxon>
        <taxon>Bacillati</taxon>
        <taxon>Bacillota</taxon>
        <taxon>Clostridia</taxon>
        <taxon>Eubacteriales</taxon>
        <taxon>Thermincolaceae</taxon>
        <taxon>Thermincola</taxon>
    </lineage>
</organism>
<dbReference type="Proteomes" id="UP000037175">
    <property type="component" value="Unassembled WGS sequence"/>
</dbReference>
<dbReference type="InterPro" id="IPR019734">
    <property type="entry name" value="TPR_rpt"/>
</dbReference>
<keyword evidence="1" id="KW-0677">Repeat</keyword>
<dbReference type="Pfam" id="PF13181">
    <property type="entry name" value="TPR_8"/>
    <property type="match status" value="1"/>
</dbReference>
<dbReference type="PANTHER" id="PTHR44943:SF8">
    <property type="entry name" value="TPR REPEAT-CONTAINING PROTEIN MJ0263"/>
    <property type="match status" value="1"/>
</dbReference>
<dbReference type="EMBL" id="LGTE01000013">
    <property type="protein sequence ID" value="KNZ69349.1"/>
    <property type="molecule type" value="Genomic_DNA"/>
</dbReference>
<keyword evidence="4" id="KW-1133">Transmembrane helix</keyword>
<gene>
    <name evidence="5" type="ORF">Tfer_1986</name>
</gene>
<keyword evidence="4" id="KW-0472">Membrane</keyword>
<keyword evidence="4" id="KW-0812">Transmembrane</keyword>
<evidence type="ECO:0000256" key="3">
    <source>
        <dbReference type="PROSITE-ProRule" id="PRU00339"/>
    </source>
</evidence>
<keyword evidence="2 3" id="KW-0802">TPR repeat</keyword>
<dbReference type="PROSITE" id="PS50293">
    <property type="entry name" value="TPR_REGION"/>
    <property type="match status" value="1"/>
</dbReference>
<evidence type="ECO:0000256" key="4">
    <source>
        <dbReference type="SAM" id="Phobius"/>
    </source>
</evidence>
<protein>
    <submittedName>
        <fullName evidence="5">Uncharacterized protein</fullName>
    </submittedName>
</protein>
<evidence type="ECO:0000313" key="5">
    <source>
        <dbReference type="EMBL" id="KNZ69349.1"/>
    </source>
</evidence>
<dbReference type="Pfam" id="PF00515">
    <property type="entry name" value="TPR_1"/>
    <property type="match status" value="1"/>
</dbReference>
<reference evidence="6" key="1">
    <citation type="submission" date="2015-07" db="EMBL/GenBank/DDBJ databases">
        <title>Complete Genome of Thermincola ferriacetica strain Z-0001T.</title>
        <authorList>
            <person name="Lusk B."/>
            <person name="Badalamenti J.P."/>
            <person name="Parameswaran P."/>
            <person name="Bond D.R."/>
            <person name="Torres C.I."/>
        </authorList>
    </citation>
    <scope>NUCLEOTIDE SEQUENCE [LARGE SCALE GENOMIC DNA]</scope>
    <source>
        <strain evidence="6">Z-0001</strain>
    </source>
</reference>
<evidence type="ECO:0000256" key="1">
    <source>
        <dbReference type="ARBA" id="ARBA00022737"/>
    </source>
</evidence>
<feature type="transmembrane region" description="Helical" evidence="4">
    <location>
        <begin position="25"/>
        <end position="44"/>
    </location>
</feature>
<keyword evidence="6" id="KW-1185">Reference proteome</keyword>
<dbReference type="SMART" id="SM00028">
    <property type="entry name" value="TPR"/>
    <property type="match status" value="3"/>
</dbReference>
<dbReference type="SUPFAM" id="SSF48452">
    <property type="entry name" value="TPR-like"/>
    <property type="match status" value="1"/>
</dbReference>
<proteinExistence type="predicted"/>
<dbReference type="PANTHER" id="PTHR44943">
    <property type="entry name" value="CELLULOSE SYNTHASE OPERON PROTEIN C"/>
    <property type="match status" value="1"/>
</dbReference>
<name>A0A0L6W2P1_9FIRM</name>
<evidence type="ECO:0000256" key="2">
    <source>
        <dbReference type="ARBA" id="ARBA00022803"/>
    </source>
</evidence>
<accession>A0A0L6W2P1</accession>
<dbReference type="RefSeq" id="WP_052218177.1">
    <property type="nucleotide sequence ID" value="NZ_LGTE01000013.1"/>
</dbReference>
<dbReference type="AlphaFoldDB" id="A0A0L6W2P1"/>
<comment type="caution">
    <text evidence="5">The sequence shown here is derived from an EMBL/GenBank/DDBJ whole genome shotgun (WGS) entry which is preliminary data.</text>
</comment>